<evidence type="ECO:0000256" key="1">
    <source>
        <dbReference type="SAM" id="MobiDB-lite"/>
    </source>
</evidence>
<dbReference type="EMBL" id="AP018495">
    <property type="protein sequence ID" value="BBI30589.1"/>
    <property type="molecule type" value="Genomic_DNA"/>
</dbReference>
<proteinExistence type="predicted"/>
<evidence type="ECO:0000313" key="2">
    <source>
        <dbReference type="EMBL" id="BBI30589.1"/>
    </source>
</evidence>
<sequence length="215" mass="24734">MAAIDNNSKTTLKVDQLVFVERGCDWSAEQDLLPVGAVCYLTYDRGPLDNLFVVIGYDEATGIVDAVFPRLRMLPSGELELGGDKTTEPEPYFAPCKCPPLRQGDSFLCECGAEEVTHERYVRDFEPATDETVYSVHKFYYDTNHYERARKDEVNILHAPLRRERDSGEIMPEPRCKRKREEEEEDVSEDKRDPSEDESDAEERCAKRRRTGEDK</sequence>
<feature type="compositionally biased region" description="Basic residues" evidence="1">
    <location>
        <begin position="206"/>
        <end position="215"/>
    </location>
</feature>
<reference evidence="3" key="1">
    <citation type="journal article" date="2019" name="J. Virol.">
        <title>Medusavirus, a novel large DNA virus discovered from hot spring water.</title>
        <authorList>
            <person name="Yoshikawa G."/>
            <person name="Blanc-Mathieu R."/>
            <person name="Song C."/>
            <person name="Kayama Y."/>
            <person name="Mochizuki T."/>
            <person name="Murata K."/>
            <person name="Ogata H."/>
            <person name="Takemura M."/>
        </authorList>
    </citation>
    <scope>NUCLEOTIDE SEQUENCE [LARGE SCALE GENOMIC DNA]</scope>
</reference>
<feature type="region of interest" description="Disordered" evidence="1">
    <location>
        <begin position="163"/>
        <end position="215"/>
    </location>
</feature>
<dbReference type="KEGG" id="vg:80540941"/>
<protein>
    <submittedName>
        <fullName evidence="2">Uncharacterized protein</fullName>
    </submittedName>
</protein>
<dbReference type="Proteomes" id="UP001161669">
    <property type="component" value="Segment"/>
</dbReference>
<organism evidence="2 3">
    <name type="scientific">Acanthamoeba castellanii medusavirus J1</name>
    <dbReference type="NCBI Taxonomy" id="3114988"/>
    <lineage>
        <taxon>Viruses</taxon>
        <taxon>Varidnaviria</taxon>
        <taxon>Bamfordvirae</taxon>
        <taxon>Nucleocytoviricota</taxon>
        <taxon>Megaviricetes</taxon>
        <taxon>Mamonoviridae</taxon>
        <taxon>Medusavirus</taxon>
        <taxon>Medusavirus medusae</taxon>
    </lineage>
</organism>
<feature type="compositionally biased region" description="Basic and acidic residues" evidence="1">
    <location>
        <begin position="163"/>
        <end position="181"/>
    </location>
</feature>
<name>A0A3T1CXS7_9VIRU</name>
<accession>A0A3T1CXS7</accession>
<evidence type="ECO:0000313" key="3">
    <source>
        <dbReference type="Proteomes" id="UP001161669"/>
    </source>
</evidence>
<keyword evidence="3" id="KW-1185">Reference proteome</keyword>